<evidence type="ECO:0000313" key="6">
    <source>
        <dbReference type="EMBL" id="KAL3871236.1"/>
    </source>
</evidence>
<dbReference type="PROSITE" id="PS51720">
    <property type="entry name" value="G_AIG1"/>
    <property type="match status" value="1"/>
</dbReference>
<dbReference type="GO" id="GO:0005525">
    <property type="term" value="F:GTP binding"/>
    <property type="evidence" value="ECO:0007669"/>
    <property type="project" value="UniProtKB-KW"/>
</dbReference>
<evidence type="ECO:0000256" key="1">
    <source>
        <dbReference type="ARBA" id="ARBA00008535"/>
    </source>
</evidence>
<dbReference type="EMBL" id="JBJQND010000007">
    <property type="protein sequence ID" value="KAL3871236.1"/>
    <property type="molecule type" value="Genomic_DNA"/>
</dbReference>
<feature type="domain" description="AIG1-type G" evidence="5">
    <location>
        <begin position="1"/>
        <end position="201"/>
    </location>
</feature>
<evidence type="ECO:0000256" key="3">
    <source>
        <dbReference type="ARBA" id="ARBA00023134"/>
    </source>
</evidence>
<feature type="coiled-coil region" evidence="4">
    <location>
        <begin position="170"/>
        <end position="197"/>
    </location>
</feature>
<proteinExistence type="inferred from homology"/>
<keyword evidence="7" id="KW-1185">Reference proteome</keyword>
<evidence type="ECO:0000259" key="5">
    <source>
        <dbReference type="PROSITE" id="PS51720"/>
    </source>
</evidence>
<dbReference type="PANTHER" id="PTHR10903:SF170">
    <property type="entry name" value="GTPASE IMAP FAMILY MEMBER 7"/>
    <property type="match status" value="1"/>
</dbReference>
<dbReference type="InterPro" id="IPR045058">
    <property type="entry name" value="GIMA/IAN/Toc"/>
</dbReference>
<dbReference type="PANTHER" id="PTHR10903">
    <property type="entry name" value="GTPASE, IMAP FAMILY MEMBER-RELATED"/>
    <property type="match status" value="1"/>
</dbReference>
<keyword evidence="2" id="KW-0547">Nucleotide-binding</keyword>
<sequence>MLGKTKFRTEGLQIESITVSFEVGTAEVRDKKITVLDTPGAMGTSKVQPNLQEELAKFTFDYLRPSPHVFLLTIRADAKFTEEEAKAVKIFTDVFGEALYSHLIVVFTHKSALDKTTKRSMIVFANFLMILLQNFTNTKDQVMKLLKVVEKVVNRNLENWYSEEMMKDDEEACKVRIAKIEQEKEVIENNRITEEQTNNQNIPGRAITLLAVAAGLVAEAIGDS</sequence>
<evidence type="ECO:0000256" key="4">
    <source>
        <dbReference type="SAM" id="Coils"/>
    </source>
</evidence>
<protein>
    <recommendedName>
        <fullName evidence="5">AIG1-type G domain-containing protein</fullName>
    </recommendedName>
</protein>
<evidence type="ECO:0000256" key="2">
    <source>
        <dbReference type="ARBA" id="ARBA00022741"/>
    </source>
</evidence>
<reference evidence="6 7" key="1">
    <citation type="submission" date="2024-11" db="EMBL/GenBank/DDBJ databases">
        <title>Chromosome-level genome assembly of the freshwater bivalve Anodonta woodiana.</title>
        <authorList>
            <person name="Chen X."/>
        </authorList>
    </citation>
    <scope>NUCLEOTIDE SEQUENCE [LARGE SCALE GENOMIC DNA]</scope>
    <source>
        <strain evidence="6">MN2024</strain>
        <tissue evidence="6">Gills</tissue>
    </source>
</reference>
<dbReference type="InterPro" id="IPR006703">
    <property type="entry name" value="G_AIG1"/>
</dbReference>
<accession>A0ABD3WBD9</accession>
<name>A0ABD3WBD9_SINWO</name>
<dbReference type="AlphaFoldDB" id="A0ABD3WBD9"/>
<keyword evidence="3" id="KW-0342">GTP-binding</keyword>
<comment type="caution">
    <text evidence="6">The sequence shown here is derived from an EMBL/GenBank/DDBJ whole genome shotgun (WGS) entry which is preliminary data.</text>
</comment>
<evidence type="ECO:0000313" key="7">
    <source>
        <dbReference type="Proteomes" id="UP001634394"/>
    </source>
</evidence>
<organism evidence="6 7">
    <name type="scientific">Sinanodonta woodiana</name>
    <name type="common">Chinese pond mussel</name>
    <name type="synonym">Anodonta woodiana</name>
    <dbReference type="NCBI Taxonomy" id="1069815"/>
    <lineage>
        <taxon>Eukaryota</taxon>
        <taxon>Metazoa</taxon>
        <taxon>Spiralia</taxon>
        <taxon>Lophotrochozoa</taxon>
        <taxon>Mollusca</taxon>
        <taxon>Bivalvia</taxon>
        <taxon>Autobranchia</taxon>
        <taxon>Heteroconchia</taxon>
        <taxon>Palaeoheterodonta</taxon>
        <taxon>Unionida</taxon>
        <taxon>Unionoidea</taxon>
        <taxon>Unionidae</taxon>
        <taxon>Unioninae</taxon>
        <taxon>Sinanodonta</taxon>
    </lineage>
</organism>
<comment type="similarity">
    <text evidence="1">Belongs to the TRAFAC class TrmE-Era-EngA-EngB-Septin-like GTPase superfamily. AIG1/Toc34/Toc159-like paraseptin GTPase family. IAN subfamily.</text>
</comment>
<dbReference type="Proteomes" id="UP001634394">
    <property type="component" value="Unassembled WGS sequence"/>
</dbReference>
<dbReference type="SUPFAM" id="SSF52540">
    <property type="entry name" value="P-loop containing nucleoside triphosphate hydrolases"/>
    <property type="match status" value="1"/>
</dbReference>
<gene>
    <name evidence="6" type="ORF">ACJMK2_039244</name>
</gene>
<dbReference type="InterPro" id="IPR027417">
    <property type="entry name" value="P-loop_NTPase"/>
</dbReference>
<keyword evidence="4" id="KW-0175">Coiled coil</keyword>
<dbReference type="Gene3D" id="3.40.50.300">
    <property type="entry name" value="P-loop containing nucleotide triphosphate hydrolases"/>
    <property type="match status" value="1"/>
</dbReference>
<dbReference type="Pfam" id="PF04548">
    <property type="entry name" value="AIG1"/>
    <property type="match status" value="1"/>
</dbReference>